<dbReference type="OrthoDB" id="5177340at2"/>
<dbReference type="EMBL" id="QZEY01000004">
    <property type="protein sequence ID" value="RJL32690.1"/>
    <property type="molecule type" value="Genomic_DNA"/>
</dbReference>
<feature type="chain" id="PRO_5017283660" description="Photosynthesis system II assembly factor Ycf48/Hcf136-like domain-containing protein" evidence="1">
    <location>
        <begin position="28"/>
        <end position="355"/>
    </location>
</feature>
<feature type="signal peptide" evidence="1">
    <location>
        <begin position="1"/>
        <end position="27"/>
    </location>
</feature>
<dbReference type="RefSeq" id="WP_119926939.1">
    <property type="nucleotide sequence ID" value="NZ_QZEY01000004.1"/>
</dbReference>
<dbReference type="SUPFAM" id="SSF110296">
    <property type="entry name" value="Oligoxyloglucan reducing end-specific cellobiohydrolase"/>
    <property type="match status" value="1"/>
</dbReference>
<dbReference type="AlphaFoldDB" id="A0A3A4BEF0"/>
<name>A0A3A4BEF0_9ACTN</name>
<accession>A0A3A4BEF0</accession>
<keyword evidence="1" id="KW-0732">Signal</keyword>
<gene>
    <name evidence="2" type="ORF">D5H75_14450</name>
</gene>
<evidence type="ECO:0000313" key="3">
    <source>
        <dbReference type="Proteomes" id="UP000265768"/>
    </source>
</evidence>
<evidence type="ECO:0000256" key="1">
    <source>
        <dbReference type="SAM" id="SignalP"/>
    </source>
</evidence>
<evidence type="ECO:0008006" key="4">
    <source>
        <dbReference type="Google" id="ProtNLM"/>
    </source>
</evidence>
<dbReference type="Proteomes" id="UP000265768">
    <property type="component" value="Unassembled WGS sequence"/>
</dbReference>
<evidence type="ECO:0000313" key="2">
    <source>
        <dbReference type="EMBL" id="RJL32690.1"/>
    </source>
</evidence>
<comment type="caution">
    <text evidence="2">The sequence shown here is derived from an EMBL/GenBank/DDBJ whole genome shotgun (WGS) entry which is preliminary data.</text>
</comment>
<dbReference type="PROSITE" id="PS51257">
    <property type="entry name" value="PROKAR_LIPOPROTEIN"/>
    <property type="match status" value="1"/>
</dbReference>
<reference evidence="2 3" key="1">
    <citation type="submission" date="2018-09" db="EMBL/GenBank/DDBJ databases">
        <title>YIM 75507 draft genome.</title>
        <authorList>
            <person name="Tang S."/>
            <person name="Feng Y."/>
        </authorList>
    </citation>
    <scope>NUCLEOTIDE SEQUENCE [LARGE SCALE GENOMIC DNA]</scope>
    <source>
        <strain evidence="2 3">YIM 75507</strain>
    </source>
</reference>
<organism evidence="2 3">
    <name type="scientific">Bailinhaonella thermotolerans</name>
    <dbReference type="NCBI Taxonomy" id="1070861"/>
    <lineage>
        <taxon>Bacteria</taxon>
        <taxon>Bacillati</taxon>
        <taxon>Actinomycetota</taxon>
        <taxon>Actinomycetes</taxon>
        <taxon>Streptosporangiales</taxon>
        <taxon>Streptosporangiaceae</taxon>
        <taxon>Bailinhaonella</taxon>
    </lineage>
</organism>
<proteinExistence type="predicted"/>
<protein>
    <recommendedName>
        <fullName evidence="4">Photosynthesis system II assembly factor Ycf48/Hcf136-like domain-containing protein</fullName>
    </recommendedName>
</protein>
<sequence>MKRIAALITGILLACGLVAGTAGPAAADTWRSLKGPTLLPPSAVQHAAASAPDNLWTSGLETIKCDPVCDEVGETGKPFLRQWNGAKWIDHRPAGLLPAHIRAIKALSPADVWIAGGRNSPLIAHWDGTAWSSPPLPLEPTGVWTTVEARPDAVWVAANTRDEGLIYRRAGGQWLVTRLPGLTVHQIVSRSATDVWALAATRWDPAYSGDVNTLLRSTDGRTWQQVSVPGLTSASRLTGLAVSGGSEVWLSGRNGTAGFLKRFDGSAWQDVADPAGFGGGRALAADANGAVWTVGGNKIHRYQGGAWTEFAAPLSGTTRDVILREVTVVPGTSQVYAVGQGLGLVAQGPYIATNG</sequence>
<keyword evidence="3" id="KW-1185">Reference proteome</keyword>